<dbReference type="AlphaFoldDB" id="A0AAD6VMN9"/>
<keyword evidence="3" id="KW-1185">Reference proteome</keyword>
<dbReference type="EMBL" id="JARJCW010000019">
    <property type="protein sequence ID" value="KAJ7214551.1"/>
    <property type="molecule type" value="Genomic_DNA"/>
</dbReference>
<gene>
    <name evidence="2" type="ORF">GGX14DRAFT_392573</name>
</gene>
<evidence type="ECO:0000313" key="2">
    <source>
        <dbReference type="EMBL" id="KAJ7214551.1"/>
    </source>
</evidence>
<evidence type="ECO:0000256" key="1">
    <source>
        <dbReference type="SAM" id="MobiDB-lite"/>
    </source>
</evidence>
<proteinExistence type="predicted"/>
<accession>A0AAD6VMN9</accession>
<name>A0AAD6VMN9_9AGAR</name>
<evidence type="ECO:0000313" key="3">
    <source>
        <dbReference type="Proteomes" id="UP001219525"/>
    </source>
</evidence>
<dbReference type="Proteomes" id="UP001219525">
    <property type="component" value="Unassembled WGS sequence"/>
</dbReference>
<sequence length="100" mass="11325">MAFKRTHFQPNPLRNKPAMGRGNLCASQFDRITPKREVSSIVQTEIALESSSHLPGIERALHTGVRTLSDLERRAGRHTRPLSDMLEGSCGRRQRARRGY</sequence>
<organism evidence="2 3">
    <name type="scientific">Mycena pura</name>
    <dbReference type="NCBI Taxonomy" id="153505"/>
    <lineage>
        <taxon>Eukaryota</taxon>
        <taxon>Fungi</taxon>
        <taxon>Dikarya</taxon>
        <taxon>Basidiomycota</taxon>
        <taxon>Agaricomycotina</taxon>
        <taxon>Agaricomycetes</taxon>
        <taxon>Agaricomycetidae</taxon>
        <taxon>Agaricales</taxon>
        <taxon>Marasmiineae</taxon>
        <taxon>Mycenaceae</taxon>
        <taxon>Mycena</taxon>
    </lineage>
</organism>
<protein>
    <submittedName>
        <fullName evidence="2">Uncharacterized protein</fullName>
    </submittedName>
</protein>
<feature type="region of interest" description="Disordered" evidence="1">
    <location>
        <begin position="81"/>
        <end position="100"/>
    </location>
</feature>
<comment type="caution">
    <text evidence="2">The sequence shown here is derived from an EMBL/GenBank/DDBJ whole genome shotgun (WGS) entry which is preliminary data.</text>
</comment>
<reference evidence="2" key="1">
    <citation type="submission" date="2023-03" db="EMBL/GenBank/DDBJ databases">
        <title>Massive genome expansion in bonnet fungi (Mycena s.s.) driven by repeated elements and novel gene families across ecological guilds.</title>
        <authorList>
            <consortium name="Lawrence Berkeley National Laboratory"/>
            <person name="Harder C.B."/>
            <person name="Miyauchi S."/>
            <person name="Viragh M."/>
            <person name="Kuo A."/>
            <person name="Thoen E."/>
            <person name="Andreopoulos B."/>
            <person name="Lu D."/>
            <person name="Skrede I."/>
            <person name="Drula E."/>
            <person name="Henrissat B."/>
            <person name="Morin E."/>
            <person name="Kohler A."/>
            <person name="Barry K."/>
            <person name="LaButti K."/>
            <person name="Morin E."/>
            <person name="Salamov A."/>
            <person name="Lipzen A."/>
            <person name="Mereny Z."/>
            <person name="Hegedus B."/>
            <person name="Baldrian P."/>
            <person name="Stursova M."/>
            <person name="Weitz H."/>
            <person name="Taylor A."/>
            <person name="Grigoriev I.V."/>
            <person name="Nagy L.G."/>
            <person name="Martin F."/>
            <person name="Kauserud H."/>
        </authorList>
    </citation>
    <scope>NUCLEOTIDE SEQUENCE</scope>
    <source>
        <strain evidence="2">9144</strain>
    </source>
</reference>
<feature type="region of interest" description="Disordered" evidence="1">
    <location>
        <begin position="1"/>
        <end position="22"/>
    </location>
</feature>